<keyword evidence="7" id="KW-1185">Reference proteome</keyword>
<dbReference type="SUPFAM" id="SSF53335">
    <property type="entry name" value="S-adenosyl-L-methionine-dependent methyltransferases"/>
    <property type="match status" value="1"/>
</dbReference>
<feature type="transmembrane region" description="Helical" evidence="4">
    <location>
        <begin position="94"/>
        <end position="112"/>
    </location>
</feature>
<evidence type="ECO:0000259" key="5">
    <source>
        <dbReference type="Pfam" id="PF13649"/>
    </source>
</evidence>
<feature type="transmembrane region" description="Helical" evidence="4">
    <location>
        <begin position="20"/>
        <end position="39"/>
    </location>
</feature>
<evidence type="ECO:0000256" key="4">
    <source>
        <dbReference type="SAM" id="Phobius"/>
    </source>
</evidence>
<dbReference type="GO" id="GO:0016279">
    <property type="term" value="F:protein-lysine N-methyltransferase activity"/>
    <property type="evidence" value="ECO:0007669"/>
    <property type="project" value="InterPro"/>
</dbReference>
<reference evidence="7" key="1">
    <citation type="submission" date="2019-11" db="EMBL/GenBank/DDBJ databases">
        <title>Isolation and characterization of a novel species in the genus Sulfuriferula.</title>
        <authorList>
            <person name="Mochizuki J."/>
            <person name="Kojima H."/>
            <person name="Fukui M."/>
        </authorList>
    </citation>
    <scope>NUCLEOTIDE SEQUENCE [LARGE SCALE GENOMIC DNA]</scope>
    <source>
        <strain evidence="7">SGTM</strain>
    </source>
</reference>
<dbReference type="InterPro" id="IPR029063">
    <property type="entry name" value="SAM-dependent_MTases_sf"/>
</dbReference>
<feature type="domain" description="Methyltransferase" evidence="5">
    <location>
        <begin position="141"/>
        <end position="223"/>
    </location>
</feature>
<keyword evidence="3" id="KW-0949">S-adenosyl-L-methionine</keyword>
<evidence type="ECO:0000313" key="7">
    <source>
        <dbReference type="Proteomes" id="UP000463939"/>
    </source>
</evidence>
<keyword evidence="1" id="KW-0489">Methyltransferase</keyword>
<evidence type="ECO:0000256" key="2">
    <source>
        <dbReference type="ARBA" id="ARBA00022679"/>
    </source>
</evidence>
<dbReference type="InterPro" id="IPR026170">
    <property type="entry name" value="FAM173A/B"/>
</dbReference>
<proteinExistence type="predicted"/>
<keyword evidence="4" id="KW-1133">Transmembrane helix</keyword>
<dbReference type="PANTHER" id="PTHR13610:SF9">
    <property type="entry name" value="FI06469P"/>
    <property type="match status" value="1"/>
</dbReference>
<dbReference type="Pfam" id="PF13649">
    <property type="entry name" value="Methyltransf_25"/>
    <property type="match status" value="1"/>
</dbReference>
<protein>
    <recommendedName>
        <fullName evidence="5">Methyltransferase domain-containing protein</fullName>
    </recommendedName>
</protein>
<keyword evidence="4" id="KW-0812">Transmembrane</keyword>
<dbReference type="InterPro" id="IPR041698">
    <property type="entry name" value="Methyltransf_25"/>
</dbReference>
<keyword evidence="2" id="KW-0808">Transferase</keyword>
<evidence type="ECO:0000313" key="6">
    <source>
        <dbReference type="EMBL" id="BBP00492.1"/>
    </source>
</evidence>
<feature type="transmembrane region" description="Helical" evidence="4">
    <location>
        <begin position="70"/>
        <end position="88"/>
    </location>
</feature>
<dbReference type="KEGG" id="sniv:SFSGTM_12000"/>
<gene>
    <name evidence="6" type="ORF">SFSGTM_12000</name>
</gene>
<dbReference type="EMBL" id="AP021881">
    <property type="protein sequence ID" value="BBP00492.1"/>
    <property type="molecule type" value="Genomic_DNA"/>
</dbReference>
<dbReference type="PANTHER" id="PTHR13610">
    <property type="entry name" value="METHYLTRANSFERASE DOMAIN-CONTAINING PROTEIN"/>
    <property type="match status" value="1"/>
</dbReference>
<dbReference type="GO" id="GO:0032259">
    <property type="term" value="P:methylation"/>
    <property type="evidence" value="ECO:0007669"/>
    <property type="project" value="UniProtKB-KW"/>
</dbReference>
<evidence type="ECO:0000256" key="3">
    <source>
        <dbReference type="ARBA" id="ARBA00022691"/>
    </source>
</evidence>
<organism evidence="6 7">
    <name type="scientific">Sulfuriferula nivalis</name>
    <dbReference type="NCBI Taxonomy" id="2675298"/>
    <lineage>
        <taxon>Bacteria</taxon>
        <taxon>Pseudomonadati</taxon>
        <taxon>Pseudomonadota</taxon>
        <taxon>Betaproteobacteria</taxon>
        <taxon>Nitrosomonadales</taxon>
        <taxon>Sulfuricellaceae</taxon>
        <taxon>Sulfuriferula</taxon>
    </lineage>
</organism>
<name>A0A809S8W1_9PROT</name>
<dbReference type="CDD" id="cd02440">
    <property type="entry name" value="AdoMet_MTases"/>
    <property type="match status" value="1"/>
</dbReference>
<accession>A0A809S8W1</accession>
<evidence type="ECO:0000256" key="1">
    <source>
        <dbReference type="ARBA" id="ARBA00022603"/>
    </source>
</evidence>
<dbReference type="RefSeq" id="WP_162084422.1">
    <property type="nucleotide sequence ID" value="NZ_AP021881.1"/>
</dbReference>
<dbReference type="Gene3D" id="3.40.50.150">
    <property type="entry name" value="Vaccinia Virus protein VP39"/>
    <property type="match status" value="1"/>
</dbReference>
<sequence>MALSGFSVARSLLTLPAIKALMIQLLTAGFVVLVFQFWVRWLHVPFLNIYEIALSQGIIAALWSKKIKLAVWWWLIQFLMPFALLAALSWHLSATIYLSAFLFFVVFYGHTFRTQVPYYPSSKSTWYGVESTLPKDRPLYIIDVGSGLGGLVLHLAKNYPNCQVVGVELSWLPWLFSWLRGYFSHSNARFLRVDYMTLDFAQFDVVFAYLSPAAMPALWYKARAEMRPGAILLSNEFVVPEHPADITIQTEQMRTPLYAWYI</sequence>
<keyword evidence="4" id="KW-0472">Membrane</keyword>
<dbReference type="AlphaFoldDB" id="A0A809S8W1"/>
<dbReference type="Proteomes" id="UP000463939">
    <property type="component" value="Chromosome"/>
</dbReference>